<dbReference type="InterPro" id="IPR016032">
    <property type="entry name" value="Sig_transdc_resp-reg_C-effctor"/>
</dbReference>
<proteinExistence type="predicted"/>
<evidence type="ECO:0000313" key="4">
    <source>
        <dbReference type="Proteomes" id="UP000281741"/>
    </source>
</evidence>
<organism evidence="1 3">
    <name type="scientific">Chryseobacterium shandongense</name>
    <dbReference type="NCBI Taxonomy" id="1493872"/>
    <lineage>
        <taxon>Bacteria</taxon>
        <taxon>Pseudomonadati</taxon>
        <taxon>Bacteroidota</taxon>
        <taxon>Flavobacteriia</taxon>
        <taxon>Flavobacteriales</taxon>
        <taxon>Weeksellaceae</taxon>
        <taxon>Chryseobacterium group</taxon>
        <taxon>Chryseobacterium</taxon>
    </lineage>
</organism>
<evidence type="ECO:0000313" key="3">
    <source>
        <dbReference type="Proteomes" id="UP000274073"/>
    </source>
</evidence>
<protein>
    <submittedName>
        <fullName evidence="1">Uncharacterized protein</fullName>
    </submittedName>
</protein>
<dbReference type="EMBL" id="CP033912">
    <property type="protein sequence ID" value="AZA95603.1"/>
    <property type="molecule type" value="Genomic_DNA"/>
</dbReference>
<accession>A0AAD0YEV0</accession>
<dbReference type="SUPFAM" id="SSF46894">
    <property type="entry name" value="C-terminal effector domain of the bipartite response regulators"/>
    <property type="match status" value="1"/>
</dbReference>
<evidence type="ECO:0000313" key="1">
    <source>
        <dbReference type="EMBL" id="AZA87174.1"/>
    </source>
</evidence>
<dbReference type="AlphaFoldDB" id="A0AAD0YEV0"/>
<dbReference type="GO" id="GO:0003677">
    <property type="term" value="F:DNA binding"/>
    <property type="evidence" value="ECO:0007669"/>
    <property type="project" value="InterPro"/>
</dbReference>
<dbReference type="Proteomes" id="UP000274073">
    <property type="component" value="Chromosome"/>
</dbReference>
<dbReference type="RefSeq" id="WP_123854481.1">
    <property type="nucleotide sequence ID" value="NZ_CP033912.1"/>
</dbReference>
<dbReference type="GO" id="GO:0006355">
    <property type="term" value="P:regulation of DNA-templated transcription"/>
    <property type="evidence" value="ECO:0007669"/>
    <property type="project" value="InterPro"/>
</dbReference>
<dbReference type="EMBL" id="CP033915">
    <property type="protein sequence ID" value="AZA87174.1"/>
    <property type="molecule type" value="Genomic_DNA"/>
</dbReference>
<dbReference type="InterPro" id="IPR036388">
    <property type="entry name" value="WH-like_DNA-bd_sf"/>
</dbReference>
<name>A0AAD0YEV0_9FLAO</name>
<keyword evidence="4" id="KW-1185">Reference proteome</keyword>
<gene>
    <name evidence="1" type="ORF">EG349_10420</name>
    <name evidence="2" type="ORF">EG353_08495</name>
</gene>
<sequence>MEIERRILLMLKDGYTQDQIASELKDLEITPNSLSSVEKNLKNIRKSYDAKTLFHLACILCDERYFEDDEY</sequence>
<dbReference type="Gene3D" id="1.10.10.10">
    <property type="entry name" value="Winged helix-like DNA-binding domain superfamily/Winged helix DNA-binding domain"/>
    <property type="match status" value="1"/>
</dbReference>
<reference evidence="3 4" key="1">
    <citation type="submission" date="2018-11" db="EMBL/GenBank/DDBJ databases">
        <title>Proposal to divide the Flavobacteriaceae and reorganize its genera based on Amino Acid Identity values calculated from whole genome sequences.</title>
        <authorList>
            <person name="Nicholson A.C."/>
            <person name="Gulvik C.A."/>
            <person name="Whitney A.M."/>
            <person name="Humrighouse B.W."/>
            <person name="Bell M."/>
            <person name="Holmes B."/>
            <person name="Steigerwalt A.G."/>
            <person name="Villarma A."/>
            <person name="Sheth M."/>
            <person name="Batra D."/>
            <person name="Pryor J."/>
            <person name="Bernardet J.-F."/>
            <person name="Hugo C."/>
            <person name="Kampfer P."/>
            <person name="Newman J."/>
            <person name="McQuiston J.R."/>
        </authorList>
    </citation>
    <scope>NUCLEOTIDE SEQUENCE [LARGE SCALE GENOMIC DNA]</scope>
    <source>
        <strain evidence="1 3">G0207</strain>
        <strain evidence="2 4">H5143</strain>
    </source>
</reference>
<evidence type="ECO:0000313" key="2">
    <source>
        <dbReference type="EMBL" id="AZA95603.1"/>
    </source>
</evidence>
<dbReference type="Proteomes" id="UP000281741">
    <property type="component" value="Chromosome"/>
</dbReference>